<dbReference type="Proteomes" id="UP000824083">
    <property type="component" value="Unassembled WGS sequence"/>
</dbReference>
<comment type="caution">
    <text evidence="1">The sequence shown here is derived from an EMBL/GenBank/DDBJ whole genome shotgun (WGS) entry which is preliminary data.</text>
</comment>
<dbReference type="InterPro" id="IPR002591">
    <property type="entry name" value="Phosphodiest/P_Trfase"/>
</dbReference>
<dbReference type="InterPro" id="IPR017850">
    <property type="entry name" value="Alkaline_phosphatase_core_sf"/>
</dbReference>
<dbReference type="GO" id="GO:0016787">
    <property type="term" value="F:hydrolase activity"/>
    <property type="evidence" value="ECO:0007669"/>
    <property type="project" value="UniProtKB-ARBA"/>
</dbReference>
<protein>
    <submittedName>
        <fullName evidence="1">Alkaline phosphatase family protein</fullName>
    </submittedName>
</protein>
<dbReference type="Pfam" id="PF01663">
    <property type="entry name" value="Phosphodiest"/>
    <property type="match status" value="1"/>
</dbReference>
<proteinExistence type="predicted"/>
<reference evidence="1" key="2">
    <citation type="journal article" date="2021" name="PeerJ">
        <title>Extensive microbial diversity within the chicken gut microbiome revealed by metagenomics and culture.</title>
        <authorList>
            <person name="Gilroy R."/>
            <person name="Ravi A."/>
            <person name="Getino M."/>
            <person name="Pursley I."/>
            <person name="Horton D.L."/>
            <person name="Alikhan N.F."/>
            <person name="Baker D."/>
            <person name="Gharbi K."/>
            <person name="Hall N."/>
            <person name="Watson M."/>
            <person name="Adriaenssens E.M."/>
            <person name="Foster-Nyarko E."/>
            <person name="Jarju S."/>
            <person name="Secka A."/>
            <person name="Antonio M."/>
            <person name="Oren A."/>
            <person name="Chaudhuri R.R."/>
            <person name="La Ragione R."/>
            <person name="Hildebrand F."/>
            <person name="Pallen M.J."/>
        </authorList>
    </citation>
    <scope>NUCLEOTIDE SEQUENCE</scope>
    <source>
        <strain evidence="1">7463</strain>
    </source>
</reference>
<dbReference type="AlphaFoldDB" id="A0A9D1IL70"/>
<reference evidence="1" key="1">
    <citation type="submission" date="2020-10" db="EMBL/GenBank/DDBJ databases">
        <authorList>
            <person name="Gilroy R."/>
        </authorList>
    </citation>
    <scope>NUCLEOTIDE SEQUENCE</scope>
    <source>
        <strain evidence="1">7463</strain>
    </source>
</reference>
<dbReference type="SUPFAM" id="SSF53649">
    <property type="entry name" value="Alkaline phosphatase-like"/>
    <property type="match status" value="1"/>
</dbReference>
<dbReference type="PANTHER" id="PTHR10151">
    <property type="entry name" value="ECTONUCLEOTIDE PYROPHOSPHATASE/PHOSPHODIESTERASE"/>
    <property type="match status" value="1"/>
</dbReference>
<dbReference type="Gene3D" id="3.40.720.10">
    <property type="entry name" value="Alkaline Phosphatase, subunit A"/>
    <property type="match status" value="1"/>
</dbReference>
<gene>
    <name evidence="1" type="ORF">IAC56_06265</name>
</gene>
<accession>A0A9D1IL70</accession>
<dbReference type="PANTHER" id="PTHR10151:SF120">
    <property type="entry name" value="BIS(5'-ADENOSYL)-TRIPHOSPHATASE"/>
    <property type="match status" value="1"/>
</dbReference>
<sequence length="506" mass="55902">MTENKTRFVIIGFDGLRPDCIEKDMPALASFISRSHRWSRYLATFPTETYVNHPTIFSGFRPNQHGVIANAYYNRAANGKDCVFVGSSVPSIEAHDSLSDLIEVPSLGDRLGRAGKTLRVICANSSGSTRLQHIHADRYAGHMNCCVHDIGLTLPESEREQLQTRWGNGVSLKFPDFEGTKLVADMFFDYELAKGLGDVTILWIGEPDHSSHEFGIFNEKTSQARKAADDAFKRVLDWWEAEGKTQGVQLAVISDHGHGEVVAHYDLKAKLIENGWKVISRADIVNGSSPKDNDIVMVGDYTLGLWLTDPSEANLTRLRDELMGIEQVGMIFSQPRPNAEINEVEGRVKGTFSEALVFSENSRGPDLRVTMRNNPATGRLIMGHSLEIGAGNHGGLLPAEINSLLAISGDCFKAAELEHTEPAGHDDFAVTVMTLMDLLDGDKVLQPIPSARILDEAITGKGRHDCEEEILTIQEGHFMQYIQRVRFDGHIYVTEGARSGVCTVLK</sequence>
<organism evidence="1 2">
    <name type="scientific">Candidatus Aphodousia faecigallinarum</name>
    <dbReference type="NCBI Taxonomy" id="2840677"/>
    <lineage>
        <taxon>Bacteria</taxon>
        <taxon>Pseudomonadati</taxon>
        <taxon>Pseudomonadota</taxon>
        <taxon>Betaproteobacteria</taxon>
        <taxon>Burkholderiales</taxon>
        <taxon>Sutterellaceae</taxon>
        <taxon>Sutterellaceae incertae sedis</taxon>
        <taxon>Candidatus Aphodousia</taxon>
    </lineage>
</organism>
<dbReference type="EMBL" id="DVMY01000097">
    <property type="protein sequence ID" value="HIU37859.1"/>
    <property type="molecule type" value="Genomic_DNA"/>
</dbReference>
<name>A0A9D1IL70_9BURK</name>
<evidence type="ECO:0000313" key="1">
    <source>
        <dbReference type="EMBL" id="HIU37859.1"/>
    </source>
</evidence>
<evidence type="ECO:0000313" key="2">
    <source>
        <dbReference type="Proteomes" id="UP000824083"/>
    </source>
</evidence>